<name>A0A5C4M222_9PSEU</name>
<dbReference type="OrthoDB" id="9102188at2"/>
<accession>A0A5C4M222</accession>
<proteinExistence type="predicted"/>
<reference evidence="2 3" key="1">
    <citation type="submission" date="2019-06" db="EMBL/GenBank/DDBJ databases">
        <title>Amycolatopsis alkalitolerans sp. nov., isolated from Gastrodia elata Blume.</title>
        <authorList>
            <person name="Narsing Rao M.P."/>
            <person name="Li W.J."/>
        </authorList>
    </citation>
    <scope>NUCLEOTIDE SEQUENCE [LARGE SCALE GENOMIC DNA]</scope>
    <source>
        <strain evidence="2 3">SYSUP0005</strain>
    </source>
</reference>
<organism evidence="2 3">
    <name type="scientific">Amycolatopsis alkalitolerans</name>
    <dbReference type="NCBI Taxonomy" id="2547244"/>
    <lineage>
        <taxon>Bacteria</taxon>
        <taxon>Bacillati</taxon>
        <taxon>Actinomycetota</taxon>
        <taxon>Actinomycetes</taxon>
        <taxon>Pseudonocardiales</taxon>
        <taxon>Pseudonocardiaceae</taxon>
        <taxon>Amycolatopsis</taxon>
    </lineage>
</organism>
<dbReference type="Proteomes" id="UP000305546">
    <property type="component" value="Unassembled WGS sequence"/>
</dbReference>
<evidence type="ECO:0008006" key="4">
    <source>
        <dbReference type="Google" id="ProtNLM"/>
    </source>
</evidence>
<sequence>MRDVIRCAVSVTAAVAVLGACAAPPGEPAAVPPPTSAIGAIPANQPYVTVQTADGAASVDVPEGWLRTAGGSSLLFTSGFDSVAVDTSATTRAPSVDSVTAEVVPVLRTTNDRFVLGSVTAAGTGAGPAIRVTYQAQATSAPSPVLLGVERYEFWRAGHQVTLTLSSPLGADNEAAWRRIVESLRWR</sequence>
<dbReference type="RefSeq" id="WP_139096493.1">
    <property type="nucleotide sequence ID" value="NZ_VDFW01000007.1"/>
</dbReference>
<keyword evidence="3" id="KW-1185">Reference proteome</keyword>
<evidence type="ECO:0000256" key="1">
    <source>
        <dbReference type="SAM" id="SignalP"/>
    </source>
</evidence>
<feature type="signal peptide" evidence="1">
    <location>
        <begin position="1"/>
        <end position="22"/>
    </location>
</feature>
<keyword evidence="1" id="KW-0732">Signal</keyword>
<dbReference type="AlphaFoldDB" id="A0A5C4M222"/>
<dbReference type="PROSITE" id="PS51257">
    <property type="entry name" value="PROKAR_LIPOPROTEIN"/>
    <property type="match status" value="1"/>
</dbReference>
<gene>
    <name evidence="2" type="ORF">FG385_10615</name>
</gene>
<feature type="chain" id="PRO_5023112981" description="Lipoprotein" evidence="1">
    <location>
        <begin position="23"/>
        <end position="187"/>
    </location>
</feature>
<comment type="caution">
    <text evidence="2">The sequence shown here is derived from an EMBL/GenBank/DDBJ whole genome shotgun (WGS) entry which is preliminary data.</text>
</comment>
<protein>
    <recommendedName>
        <fullName evidence="4">Lipoprotein</fullName>
    </recommendedName>
</protein>
<evidence type="ECO:0000313" key="2">
    <source>
        <dbReference type="EMBL" id="TNC26885.1"/>
    </source>
</evidence>
<dbReference type="EMBL" id="VDFW01000007">
    <property type="protein sequence ID" value="TNC26885.1"/>
    <property type="molecule type" value="Genomic_DNA"/>
</dbReference>
<evidence type="ECO:0000313" key="3">
    <source>
        <dbReference type="Proteomes" id="UP000305546"/>
    </source>
</evidence>